<protein>
    <submittedName>
        <fullName evidence="3">Glutathione S-transferase</fullName>
    </submittedName>
</protein>
<dbReference type="Pfam" id="PF00043">
    <property type="entry name" value="GST_C"/>
    <property type="match status" value="1"/>
</dbReference>
<sequence>MTGILYHGQPNGPSFTVLAAAFEKGVDLDLRAIDLVAGERHSTALPHPIEVDQSIEGEGPVLVVDGVAMTDSVFLACYLDEVGSGPAIRPADPYARWQMMAWCRYVIERVAPAAAALGNAATPPPAVPAGIASADLDARWAQAVEAKVDEAQLADSRSKIFQAVEKIEAQLADGRDWLMGDFTIADLESHAWLAGMRAIVPDAFAAAPLTDAWEARLRARPAVAQALGLATVPEPEAIWAIGPEINRWG</sequence>
<proteinExistence type="predicted"/>
<dbReference type="PROSITE" id="PS50404">
    <property type="entry name" value="GST_NTER"/>
    <property type="match status" value="1"/>
</dbReference>
<dbReference type="SUPFAM" id="SSF47616">
    <property type="entry name" value="GST C-terminal domain-like"/>
    <property type="match status" value="1"/>
</dbReference>
<dbReference type="PROSITE" id="PS50405">
    <property type="entry name" value="GST_CTER"/>
    <property type="match status" value="1"/>
</dbReference>
<accession>A0A0J7XJJ9</accession>
<dbReference type="RefSeq" id="WP_066609194.1">
    <property type="nucleotide sequence ID" value="NZ_KQ130438.1"/>
</dbReference>
<gene>
    <name evidence="3" type="ORF">V473_22615</name>
</gene>
<dbReference type="InterPro" id="IPR004046">
    <property type="entry name" value="GST_C"/>
</dbReference>
<feature type="domain" description="GST C-terminal" evidence="2">
    <location>
        <begin position="92"/>
        <end position="239"/>
    </location>
</feature>
<evidence type="ECO:0000259" key="2">
    <source>
        <dbReference type="PROSITE" id="PS50405"/>
    </source>
</evidence>
<evidence type="ECO:0000313" key="3">
    <source>
        <dbReference type="EMBL" id="KMS52196.1"/>
    </source>
</evidence>
<name>A0A0J7XJJ9_9SPHN</name>
<dbReference type="STRING" id="1420583.V473_22615"/>
<dbReference type="AlphaFoldDB" id="A0A0J7XJJ9"/>
<dbReference type="InterPro" id="IPR004045">
    <property type="entry name" value="Glutathione_S-Trfase_N"/>
</dbReference>
<keyword evidence="4" id="KW-1185">Reference proteome</keyword>
<dbReference type="Proteomes" id="UP000052232">
    <property type="component" value="Unassembled WGS sequence"/>
</dbReference>
<evidence type="ECO:0000313" key="4">
    <source>
        <dbReference type="Proteomes" id="UP000052232"/>
    </source>
</evidence>
<dbReference type="PANTHER" id="PTHR44051">
    <property type="entry name" value="GLUTATHIONE S-TRANSFERASE-RELATED"/>
    <property type="match status" value="1"/>
</dbReference>
<dbReference type="Gene3D" id="3.40.30.10">
    <property type="entry name" value="Glutaredoxin"/>
    <property type="match status" value="1"/>
</dbReference>
<dbReference type="CDD" id="cd00570">
    <property type="entry name" value="GST_N_family"/>
    <property type="match status" value="1"/>
</dbReference>
<dbReference type="InterPro" id="IPR036249">
    <property type="entry name" value="Thioredoxin-like_sf"/>
</dbReference>
<dbReference type="PANTHER" id="PTHR44051:SF8">
    <property type="entry name" value="GLUTATHIONE S-TRANSFERASE GSTA"/>
    <property type="match status" value="1"/>
</dbReference>
<dbReference type="GO" id="GO:0016740">
    <property type="term" value="F:transferase activity"/>
    <property type="evidence" value="ECO:0007669"/>
    <property type="project" value="UniProtKB-KW"/>
</dbReference>
<dbReference type="SUPFAM" id="SSF52833">
    <property type="entry name" value="Thioredoxin-like"/>
    <property type="match status" value="1"/>
</dbReference>
<dbReference type="EMBL" id="JACT01000007">
    <property type="protein sequence ID" value="KMS52196.1"/>
    <property type="molecule type" value="Genomic_DNA"/>
</dbReference>
<comment type="caution">
    <text evidence="3">The sequence shown here is derived from an EMBL/GenBank/DDBJ whole genome shotgun (WGS) entry which is preliminary data.</text>
</comment>
<reference evidence="3 4" key="1">
    <citation type="journal article" date="2015" name="G3 (Bethesda)">
        <title>Insights into Ongoing Evolution of the Hexachlorocyclohexane Catabolic Pathway from Comparative Genomics of Ten Sphingomonadaceae Strains.</title>
        <authorList>
            <person name="Pearce S.L."/>
            <person name="Oakeshott J.G."/>
            <person name="Pandey G."/>
        </authorList>
    </citation>
    <scope>NUCLEOTIDE SEQUENCE [LARGE SCALE GENOMIC DNA]</scope>
    <source>
        <strain evidence="3 4">LL01</strain>
    </source>
</reference>
<keyword evidence="3" id="KW-0808">Transferase</keyword>
<dbReference type="PATRIC" id="fig|1420583.3.peg.4336"/>
<dbReference type="InterPro" id="IPR010987">
    <property type="entry name" value="Glutathione-S-Trfase_C-like"/>
</dbReference>
<feature type="domain" description="GST N-terminal" evidence="1">
    <location>
        <begin position="1"/>
        <end position="87"/>
    </location>
</feature>
<organism evidence="3 4">
    <name type="scientific">Sphingobium cupriresistens LL01</name>
    <dbReference type="NCBI Taxonomy" id="1420583"/>
    <lineage>
        <taxon>Bacteria</taxon>
        <taxon>Pseudomonadati</taxon>
        <taxon>Pseudomonadota</taxon>
        <taxon>Alphaproteobacteria</taxon>
        <taxon>Sphingomonadales</taxon>
        <taxon>Sphingomonadaceae</taxon>
        <taxon>Sphingobium</taxon>
    </lineage>
</organism>
<evidence type="ECO:0000259" key="1">
    <source>
        <dbReference type="PROSITE" id="PS50404"/>
    </source>
</evidence>
<dbReference type="InterPro" id="IPR036282">
    <property type="entry name" value="Glutathione-S-Trfase_C_sf"/>
</dbReference>
<dbReference type="Gene3D" id="1.20.1050.10">
    <property type="match status" value="1"/>
</dbReference>